<evidence type="ECO:0000313" key="3">
    <source>
        <dbReference type="EMBL" id="NGY62805.1"/>
    </source>
</evidence>
<evidence type="ECO:0000313" key="4">
    <source>
        <dbReference type="Proteomes" id="UP000481360"/>
    </source>
</evidence>
<gene>
    <name evidence="3" type="ORF">G7043_28195</name>
</gene>
<dbReference type="EMBL" id="JAAMPJ010000008">
    <property type="protein sequence ID" value="NGY62805.1"/>
    <property type="molecule type" value="Genomic_DNA"/>
</dbReference>
<organism evidence="3 4">
    <name type="scientific">Lentzea alba</name>
    <dbReference type="NCBI Taxonomy" id="2714351"/>
    <lineage>
        <taxon>Bacteria</taxon>
        <taxon>Bacillati</taxon>
        <taxon>Actinomycetota</taxon>
        <taxon>Actinomycetes</taxon>
        <taxon>Pseudonocardiales</taxon>
        <taxon>Pseudonocardiaceae</taxon>
        <taxon>Lentzea</taxon>
    </lineage>
</organism>
<evidence type="ECO:0000256" key="1">
    <source>
        <dbReference type="SAM" id="MobiDB-lite"/>
    </source>
</evidence>
<proteinExistence type="predicted"/>
<dbReference type="AlphaFoldDB" id="A0A7C9RT69"/>
<dbReference type="InterPro" id="IPR038153">
    <property type="entry name" value="EvaA-like_sf"/>
</dbReference>
<reference evidence="3 4" key="1">
    <citation type="submission" date="2020-03" db="EMBL/GenBank/DDBJ databases">
        <title>Isolation and identification of active actinomycetes.</title>
        <authorList>
            <person name="Sun X."/>
        </authorList>
    </citation>
    <scope>NUCLEOTIDE SEQUENCE [LARGE SCALE GENOMIC DNA]</scope>
    <source>
        <strain evidence="3 4">NEAU-D13</strain>
    </source>
</reference>
<dbReference type="GO" id="GO:0016829">
    <property type="term" value="F:lyase activity"/>
    <property type="evidence" value="ECO:0007669"/>
    <property type="project" value="InterPro"/>
</dbReference>
<dbReference type="Gene3D" id="3.90.79.40">
    <property type="entry name" value="EvaA sugar 2,3-dehydratase subunit"/>
    <property type="match status" value="2"/>
</dbReference>
<evidence type="ECO:0000259" key="2">
    <source>
        <dbReference type="Pfam" id="PF03559"/>
    </source>
</evidence>
<feature type="domain" description="dTDP-4-dehydro-6-deoxy-alpha-D-glucopyranose 2,3-dehydratase" evidence="2">
    <location>
        <begin position="310"/>
        <end position="508"/>
    </location>
</feature>
<dbReference type="Pfam" id="PF03559">
    <property type="entry name" value="Hexose_dehydrat"/>
    <property type="match status" value="2"/>
</dbReference>
<dbReference type="Proteomes" id="UP000481360">
    <property type="component" value="Unassembled WGS sequence"/>
</dbReference>
<name>A0A7C9RT69_9PSEU</name>
<feature type="domain" description="dTDP-4-dehydro-6-deoxy-alpha-D-glucopyranose 2,3-dehydratase" evidence="2">
    <location>
        <begin position="78"/>
        <end position="278"/>
    </location>
</feature>
<accession>A0A7C9RT69</accession>
<keyword evidence="4" id="KW-1185">Reference proteome</keyword>
<dbReference type="InterPro" id="IPR005212">
    <property type="entry name" value="EvaA-like"/>
</dbReference>
<feature type="region of interest" description="Disordered" evidence="1">
    <location>
        <begin position="34"/>
        <end position="55"/>
    </location>
</feature>
<protein>
    <submittedName>
        <fullName evidence="3">NDP-hexose 2,3-dehydratase</fullName>
    </submittedName>
</protein>
<sequence length="512" mass="57562">MVRTRQREWLATCSKPFSSATSRFTLERARTPFRSRGSPQEVAVTPSTTELRRREDTDLPTRLAKSAATEQGAFLQTEHFDLWLTERWLANAFRVERIPFADLDLWYTEQETGNIRHQSGKFFTVEGLKVDTPTRSWSQPIIRQPEVGMLGILVKEFNGVLHCLMQAKMEPGNPNLLQLSPTVQATKSNYTRVHKGAKVKYLEYFAEGAQRGKVIVDVLQSEHGSWFYRKSNRNIVVEVTEDVPLDDDFCWLTLGQVNTLLHRDNLVNMDSRTVLSCLPAPGYAEPANDFQAALLASRDPHAGALSATPDVLSWFTGQRADHDIDVSRVPLGEVPGWIRTEDEISREDGKFFRCVAVRAIAGNREVTSWTQPLFEQHGRGVAAFIVKQFAGVLHVLVHARLEGGFLDTVELGPTVQCVPGNYHDAERPPFLDHVLAAEKSRIHYSTVHSEEGGRFLDTESDYLVVEADEDFPADVPPQYTWVTVGQLTDLLRHGRYVNVQARTLVAALNALG</sequence>
<comment type="caution">
    <text evidence="3">The sequence shown here is derived from an EMBL/GenBank/DDBJ whole genome shotgun (WGS) entry which is preliminary data.</text>
</comment>